<evidence type="ECO:0000313" key="11">
    <source>
        <dbReference type="Proteomes" id="UP000008237"/>
    </source>
</evidence>
<dbReference type="STRING" id="610380.E2C0Z8"/>
<dbReference type="GO" id="GO:0008270">
    <property type="term" value="F:zinc ion binding"/>
    <property type="evidence" value="ECO:0007669"/>
    <property type="project" value="UniProtKB-KW"/>
</dbReference>
<dbReference type="InterPro" id="IPR041790">
    <property type="entry name" value="MYLIP_FERM_C"/>
</dbReference>
<evidence type="ECO:0000256" key="2">
    <source>
        <dbReference type="ARBA" id="ARBA00004496"/>
    </source>
</evidence>
<dbReference type="Gene3D" id="3.30.40.10">
    <property type="entry name" value="Zinc/RING finger domain, C3HC4 (zinc finger)"/>
    <property type="match status" value="1"/>
</dbReference>
<dbReference type="Pfam" id="PF09380">
    <property type="entry name" value="FERM_C"/>
    <property type="match status" value="1"/>
</dbReference>
<dbReference type="GO" id="GO:0006511">
    <property type="term" value="P:ubiquitin-dependent protein catabolic process"/>
    <property type="evidence" value="ECO:0007669"/>
    <property type="project" value="TreeGrafter"/>
</dbReference>
<dbReference type="GO" id="GO:0061630">
    <property type="term" value="F:ubiquitin protein ligase activity"/>
    <property type="evidence" value="ECO:0007669"/>
    <property type="project" value="UniProtKB-EC"/>
</dbReference>
<dbReference type="Pfam" id="PF13920">
    <property type="entry name" value="zf-C3HC4_3"/>
    <property type="match status" value="1"/>
</dbReference>
<evidence type="ECO:0000259" key="9">
    <source>
        <dbReference type="PROSITE" id="PS50089"/>
    </source>
</evidence>
<dbReference type="SUPFAM" id="SSF50729">
    <property type="entry name" value="PH domain-like"/>
    <property type="match status" value="1"/>
</dbReference>
<dbReference type="PROSITE" id="PS50089">
    <property type="entry name" value="ZF_RING_2"/>
    <property type="match status" value="1"/>
</dbReference>
<dbReference type="InterPro" id="IPR001841">
    <property type="entry name" value="Znf_RING"/>
</dbReference>
<evidence type="ECO:0000256" key="4">
    <source>
        <dbReference type="ARBA" id="ARBA00022490"/>
    </source>
</evidence>
<dbReference type="CDD" id="cd13195">
    <property type="entry name" value="FERM_C_MYLIP_IDOL"/>
    <property type="match status" value="1"/>
</dbReference>
<dbReference type="SMART" id="SM00184">
    <property type="entry name" value="RING"/>
    <property type="match status" value="1"/>
</dbReference>
<dbReference type="InterPro" id="IPR000299">
    <property type="entry name" value="FERM_domain"/>
</dbReference>
<feature type="domain" description="FERM" evidence="8">
    <location>
        <begin position="1"/>
        <end position="115"/>
    </location>
</feature>
<dbReference type="SUPFAM" id="SSF57850">
    <property type="entry name" value="RING/U-box"/>
    <property type="match status" value="1"/>
</dbReference>
<dbReference type="AlphaFoldDB" id="E2C0Z8"/>
<dbReference type="PROSITE" id="PS50057">
    <property type="entry name" value="FERM_3"/>
    <property type="match status" value="1"/>
</dbReference>
<feature type="domain" description="RING-type" evidence="9">
    <location>
        <begin position="195"/>
        <end position="230"/>
    </location>
</feature>
<dbReference type="PANTHER" id="PTHR23280:SF13">
    <property type="entry name" value="E3 UBIQUITIN-PROTEIN LIGASE MYLIP"/>
    <property type="match status" value="1"/>
</dbReference>
<name>E2C0Z8_HARSA</name>
<dbReference type="PANTHER" id="PTHR23280">
    <property type="entry name" value="4.1 G PROTEIN"/>
    <property type="match status" value="1"/>
</dbReference>
<keyword evidence="11" id="KW-1185">Reference proteome</keyword>
<dbReference type="InterPro" id="IPR011993">
    <property type="entry name" value="PH-like_dom_sf"/>
</dbReference>
<dbReference type="OrthoDB" id="10037309at2759"/>
<accession>E2C0Z8</accession>
<dbReference type="SMART" id="SM01196">
    <property type="entry name" value="FERM_C"/>
    <property type="match status" value="1"/>
</dbReference>
<comment type="subcellular location">
    <subcellularLocation>
        <location evidence="2">Cytoplasm</location>
    </subcellularLocation>
</comment>
<dbReference type="Gene3D" id="2.30.29.30">
    <property type="entry name" value="Pleckstrin-homology domain (PH domain)/Phosphotyrosine-binding domain (PTB)"/>
    <property type="match status" value="1"/>
</dbReference>
<dbReference type="InParanoid" id="E2C0Z8"/>
<evidence type="ECO:0000256" key="3">
    <source>
        <dbReference type="ARBA" id="ARBA00012483"/>
    </source>
</evidence>
<reference evidence="10 11" key="1">
    <citation type="journal article" date="2010" name="Science">
        <title>Genomic comparison of the ants Camponotus floridanus and Harpegnathos saltator.</title>
        <authorList>
            <person name="Bonasio R."/>
            <person name="Zhang G."/>
            <person name="Ye C."/>
            <person name="Mutti N.S."/>
            <person name="Fang X."/>
            <person name="Qin N."/>
            <person name="Donahue G."/>
            <person name="Yang P."/>
            <person name="Li Q."/>
            <person name="Li C."/>
            <person name="Zhang P."/>
            <person name="Huang Z."/>
            <person name="Berger S.L."/>
            <person name="Reinberg D."/>
            <person name="Wang J."/>
            <person name="Liebig J."/>
        </authorList>
    </citation>
    <scope>NUCLEOTIDE SEQUENCE [LARGE SCALE GENOMIC DNA]</scope>
    <source>
        <strain evidence="10 11">R22 G/1</strain>
    </source>
</reference>
<keyword evidence="4" id="KW-0963">Cytoplasm</keyword>
<evidence type="ECO:0000256" key="1">
    <source>
        <dbReference type="ARBA" id="ARBA00000900"/>
    </source>
</evidence>
<dbReference type="OMA" id="RSITETH"/>
<dbReference type="EC" id="2.3.2.27" evidence="3"/>
<evidence type="ECO:0000256" key="6">
    <source>
        <dbReference type="ARBA" id="ARBA00022833"/>
    </source>
</evidence>
<evidence type="ECO:0000259" key="8">
    <source>
        <dbReference type="PROSITE" id="PS50057"/>
    </source>
</evidence>
<dbReference type="Proteomes" id="UP000008237">
    <property type="component" value="Unassembled WGS sequence"/>
</dbReference>
<dbReference type="InterPro" id="IPR013083">
    <property type="entry name" value="Znf_RING/FYVE/PHD"/>
</dbReference>
<organism evidence="11">
    <name type="scientific">Harpegnathos saltator</name>
    <name type="common">Jerdon's jumping ant</name>
    <dbReference type="NCBI Taxonomy" id="610380"/>
    <lineage>
        <taxon>Eukaryota</taxon>
        <taxon>Metazoa</taxon>
        <taxon>Ecdysozoa</taxon>
        <taxon>Arthropoda</taxon>
        <taxon>Hexapoda</taxon>
        <taxon>Insecta</taxon>
        <taxon>Pterygota</taxon>
        <taxon>Neoptera</taxon>
        <taxon>Endopterygota</taxon>
        <taxon>Hymenoptera</taxon>
        <taxon>Apocrita</taxon>
        <taxon>Aculeata</taxon>
        <taxon>Formicoidea</taxon>
        <taxon>Formicidae</taxon>
        <taxon>Ponerinae</taxon>
        <taxon>Ponerini</taxon>
        <taxon>Harpegnathos</taxon>
    </lineage>
</organism>
<keyword evidence="6" id="KW-0862">Zinc</keyword>
<dbReference type="GO" id="GO:0005737">
    <property type="term" value="C:cytoplasm"/>
    <property type="evidence" value="ECO:0007669"/>
    <property type="project" value="UniProtKB-SubCell"/>
</dbReference>
<gene>
    <name evidence="10" type="ORF">EAI_13703</name>
</gene>
<keyword evidence="5 7" id="KW-0479">Metal-binding</keyword>
<evidence type="ECO:0000256" key="5">
    <source>
        <dbReference type="ARBA" id="ARBA00022771"/>
    </source>
</evidence>
<proteinExistence type="predicted"/>
<keyword evidence="5 7" id="KW-0863">Zinc-finger</keyword>
<dbReference type="EMBL" id="GL451850">
    <property type="protein sequence ID" value="EFN78434.1"/>
    <property type="molecule type" value="Genomic_DNA"/>
</dbReference>
<evidence type="ECO:0000313" key="10">
    <source>
        <dbReference type="EMBL" id="EFN78434.1"/>
    </source>
</evidence>
<sequence>MKTTTAEYWLLKEISNLDTFGQEMFHSKIGQYNGVSMIGVGPHGITVYRSQDEETQNIPYTAIQSATSQRRMFHLVYLSLDGEETSLDFKLDSSQSASGLYRAITEKHAFYSCETVRSAVTAQFIRDLKKYVFDIRRTCREVYDNARRALYCEAATIVLPEENEILDRHACGECENPKCKESRECLARLLDAMLCRICMDRSLDTALFPCGHAVACLDCARRCERCPLCRANIDYCRTIYLPIELTHIDKHNPKLSSETIEPVFSRPLAEQIKERILGGETPVNNNI</sequence>
<evidence type="ECO:0000256" key="7">
    <source>
        <dbReference type="PROSITE-ProRule" id="PRU00175"/>
    </source>
</evidence>
<protein>
    <recommendedName>
        <fullName evidence="3">RING-type E3 ubiquitin transferase</fullName>
        <ecNumber evidence="3">2.3.2.27</ecNumber>
    </recommendedName>
</protein>
<dbReference type="InterPro" id="IPR018980">
    <property type="entry name" value="FERM_PH-like_C"/>
</dbReference>
<comment type="catalytic activity">
    <reaction evidence="1">
        <text>S-ubiquitinyl-[E2 ubiquitin-conjugating enzyme]-L-cysteine + [acceptor protein]-L-lysine = [E2 ubiquitin-conjugating enzyme]-L-cysteine + N(6)-ubiquitinyl-[acceptor protein]-L-lysine.</text>
        <dbReference type="EC" id="2.3.2.27"/>
    </reaction>
</comment>